<evidence type="ECO:0000259" key="1">
    <source>
        <dbReference type="Pfam" id="PF00248"/>
    </source>
</evidence>
<dbReference type="InParanoid" id="A0A1C7NG80"/>
<dbReference type="Gene3D" id="3.20.20.100">
    <property type="entry name" value="NADP-dependent oxidoreductase domain"/>
    <property type="match status" value="1"/>
</dbReference>
<gene>
    <name evidence="2" type="primary">LGALDH</name>
    <name evidence="2" type="ORF">A0J61_04380</name>
</gene>
<organism evidence="2 3">
    <name type="scientific">Choanephora cucurbitarum</name>
    <dbReference type="NCBI Taxonomy" id="101091"/>
    <lineage>
        <taxon>Eukaryota</taxon>
        <taxon>Fungi</taxon>
        <taxon>Fungi incertae sedis</taxon>
        <taxon>Mucoromycota</taxon>
        <taxon>Mucoromycotina</taxon>
        <taxon>Mucoromycetes</taxon>
        <taxon>Mucorales</taxon>
        <taxon>Mucorineae</taxon>
        <taxon>Choanephoraceae</taxon>
        <taxon>Choanephoroideae</taxon>
        <taxon>Choanephora</taxon>
    </lineage>
</organism>
<dbReference type="GO" id="GO:0045290">
    <property type="term" value="F:D-arabinose 1-dehydrogenase [NAD(P)+] activity"/>
    <property type="evidence" value="ECO:0007669"/>
    <property type="project" value="EnsemblFungi"/>
</dbReference>
<proteinExistence type="predicted"/>
<protein>
    <submittedName>
        <fullName evidence="2">L-galactose dehydrogenase</fullName>
    </submittedName>
</protein>
<dbReference type="PANTHER" id="PTHR42686">
    <property type="entry name" value="GH17980P-RELATED"/>
    <property type="match status" value="1"/>
</dbReference>
<dbReference type="STRING" id="101091.A0A1C7NG80"/>
<evidence type="ECO:0000313" key="3">
    <source>
        <dbReference type="Proteomes" id="UP000093000"/>
    </source>
</evidence>
<dbReference type="GO" id="GO:0005829">
    <property type="term" value="C:cytosol"/>
    <property type="evidence" value="ECO:0007669"/>
    <property type="project" value="TreeGrafter"/>
</dbReference>
<evidence type="ECO:0000313" key="2">
    <source>
        <dbReference type="EMBL" id="OBZ87566.1"/>
    </source>
</evidence>
<dbReference type="GO" id="GO:0070485">
    <property type="term" value="P:dehydro-D-arabinono-1,4-lactone biosynthetic process"/>
    <property type="evidence" value="ECO:0007669"/>
    <property type="project" value="EnsemblFungi"/>
</dbReference>
<comment type="caution">
    <text evidence="2">The sequence shown here is derived from an EMBL/GenBank/DDBJ whole genome shotgun (WGS) entry which is preliminary data.</text>
</comment>
<reference evidence="2 3" key="1">
    <citation type="submission" date="2016-03" db="EMBL/GenBank/DDBJ databases">
        <title>Choanephora cucurbitarum.</title>
        <authorList>
            <person name="Min B."/>
            <person name="Park H."/>
            <person name="Park J.-H."/>
            <person name="Shin H.-D."/>
            <person name="Choi I.-G."/>
        </authorList>
    </citation>
    <scope>NUCLEOTIDE SEQUENCE [LARGE SCALE GENOMIC DNA]</scope>
    <source>
        <strain evidence="2 3">KUS-F28377</strain>
    </source>
</reference>
<dbReference type="SUPFAM" id="SSF51430">
    <property type="entry name" value="NAD(P)-linked oxidoreductase"/>
    <property type="match status" value="1"/>
</dbReference>
<keyword evidence="3" id="KW-1185">Reference proteome</keyword>
<name>A0A1C7NG80_9FUNG</name>
<dbReference type="InterPro" id="IPR023210">
    <property type="entry name" value="NADP_OxRdtase_dom"/>
</dbReference>
<sequence length="332" mass="37425">MSKPVPQDRFATSEVSFGAGALSGNYDAFSQTDTVEACREALSTGINSFDTSPYYGKSEYFLGDALLEIRNEFPRDHYYLATKVGRYGYTVKEFDYSAKRTYESVAESMKRLHTDYLDVVYCHDVEFVSFEEVVGPNQALEALFDLKSQGKIKYVGCSGYPLDVLLKVAEHQHAKGQPLDIVLSYCHYTLQNTLFADYAPKFKAAGVRYLMNASPLCMALLRDEKTPEWHPAYPAIREAADKAAAIAKENGLSISDLASRFAYQGKDQYGFDATLIGLARKSEVQDAMRAWKDSKRKNTETEDRVFEQIHALFAPHKNYSWQSPTDKELCKA</sequence>
<accession>A0A1C7NG80</accession>
<dbReference type="AlphaFoldDB" id="A0A1C7NG80"/>
<dbReference type="InterPro" id="IPR036812">
    <property type="entry name" value="NAD(P)_OxRdtase_dom_sf"/>
</dbReference>
<dbReference type="Proteomes" id="UP000093000">
    <property type="component" value="Unassembled WGS sequence"/>
</dbReference>
<dbReference type="OrthoDB" id="5286008at2759"/>
<dbReference type="Pfam" id="PF00248">
    <property type="entry name" value="Aldo_ket_red"/>
    <property type="match status" value="1"/>
</dbReference>
<dbReference type="PANTHER" id="PTHR42686:SF1">
    <property type="entry name" value="GH17980P-RELATED"/>
    <property type="match status" value="1"/>
</dbReference>
<feature type="domain" description="NADP-dependent oxidoreductase" evidence="1">
    <location>
        <begin position="15"/>
        <end position="292"/>
    </location>
</feature>
<dbReference type="EMBL" id="LUGH01000213">
    <property type="protein sequence ID" value="OBZ87566.1"/>
    <property type="molecule type" value="Genomic_DNA"/>
</dbReference>
<dbReference type="InterPro" id="IPR020471">
    <property type="entry name" value="AKR"/>
</dbReference>